<protein>
    <recommendedName>
        <fullName evidence="5">Reverse transcriptase domain-containing protein</fullName>
    </recommendedName>
</protein>
<dbReference type="InterPro" id="IPR002156">
    <property type="entry name" value="RNaseH_domain"/>
</dbReference>
<comment type="caution">
    <text evidence="3">The sequence shown here is derived from an EMBL/GenBank/DDBJ whole genome shotgun (WGS) entry which is preliminary data.</text>
</comment>
<reference evidence="3" key="1">
    <citation type="submission" date="2020-01" db="EMBL/GenBank/DDBJ databases">
        <authorList>
            <person name="Mishra B."/>
        </authorList>
    </citation>
    <scope>NUCLEOTIDE SEQUENCE [LARGE SCALE GENOMIC DNA]</scope>
</reference>
<dbReference type="InterPro" id="IPR036397">
    <property type="entry name" value="RNaseH_sf"/>
</dbReference>
<dbReference type="OrthoDB" id="597234at2759"/>
<name>A0A6D2IE83_9BRAS</name>
<dbReference type="EMBL" id="CACVBM020000788">
    <property type="protein sequence ID" value="CAA7023532.1"/>
    <property type="molecule type" value="Genomic_DNA"/>
</dbReference>
<sequence>MERLCHLIEIAIAEKKWRPIKLSQGGPQLSHVCFTDDLILFVEASVAQVRVIRRILEQFCVASGQKVNLEKSKIYFSENVSRDMGKLISEESGIGATRDLGKYLGMHVLQKRINKDTFGEVLEKVSSRLAGWKGHMLSFVGRITLTRSVSSLISVHTMSTMVLPQSTVARLDKTSRSFVWGDTTERRKQHLLSWNKVCRPKGEGGLGIRKSHEMNKALIAKLSWRLLKDETSLWAKVLRSKYRVKDIRDASWWKTAGNWSSTWRSVLKGMREVVIPGLSWVIGDGKSISFWTDRWLLPTTLLEVAVDEIPSRLVEVKPRDIWQSGSGWRQNEIDPYISEETRLQLMSVVLDEYTGGIDRVSWGHTLDGEFSVKSAYTFLTRDITPGPSMNALFTRVWQVIASERTRVFLWLVARQVIMTNMERQRRHLSDTGICQVCKGGEETILHVLRDCPAMSGIWNRIVPAAKKREFFTTPLLGWLDRVKFVRDLAKAAADAHTKARVRTPVEARVERQISWTPPMRGWFKVNTDGASRGNPGRATAGGVLRDEDGAWCCGFALNIGICSAPLAELWGIYYGLYMAWEMRRWRWIRREANRVADGLGNHTFSLPFGFSSFPSPPSEVLPLVNEDVNGSTRARFVRT</sequence>
<dbReference type="PANTHER" id="PTHR33116:SF70">
    <property type="entry name" value="NON-LTR RETROELEMENT REVERSE TRANSCRIPTASE-LIKE PROTEIN"/>
    <property type="match status" value="1"/>
</dbReference>
<dbReference type="InterPro" id="IPR044730">
    <property type="entry name" value="RNase_H-like_dom_plant"/>
</dbReference>
<gene>
    <name evidence="3" type="ORF">MERR_LOCUS10767</name>
</gene>
<evidence type="ECO:0000313" key="4">
    <source>
        <dbReference type="Proteomes" id="UP000467841"/>
    </source>
</evidence>
<dbReference type="CDD" id="cd06222">
    <property type="entry name" value="RNase_H_like"/>
    <property type="match status" value="1"/>
</dbReference>
<evidence type="ECO:0000313" key="3">
    <source>
        <dbReference type="EMBL" id="CAA7023532.1"/>
    </source>
</evidence>
<dbReference type="Pfam" id="PF13456">
    <property type="entry name" value="RVT_3"/>
    <property type="match status" value="1"/>
</dbReference>
<dbReference type="InterPro" id="IPR026960">
    <property type="entry name" value="RVT-Znf"/>
</dbReference>
<dbReference type="InterPro" id="IPR012337">
    <property type="entry name" value="RNaseH-like_sf"/>
</dbReference>
<dbReference type="GO" id="GO:0003676">
    <property type="term" value="F:nucleic acid binding"/>
    <property type="evidence" value="ECO:0007669"/>
    <property type="project" value="InterPro"/>
</dbReference>
<evidence type="ECO:0008006" key="5">
    <source>
        <dbReference type="Google" id="ProtNLM"/>
    </source>
</evidence>
<feature type="domain" description="RNase H type-1" evidence="1">
    <location>
        <begin position="526"/>
        <end position="582"/>
    </location>
</feature>
<organism evidence="3 4">
    <name type="scientific">Microthlaspi erraticum</name>
    <dbReference type="NCBI Taxonomy" id="1685480"/>
    <lineage>
        <taxon>Eukaryota</taxon>
        <taxon>Viridiplantae</taxon>
        <taxon>Streptophyta</taxon>
        <taxon>Embryophyta</taxon>
        <taxon>Tracheophyta</taxon>
        <taxon>Spermatophyta</taxon>
        <taxon>Magnoliopsida</taxon>
        <taxon>eudicotyledons</taxon>
        <taxon>Gunneridae</taxon>
        <taxon>Pentapetalae</taxon>
        <taxon>rosids</taxon>
        <taxon>malvids</taxon>
        <taxon>Brassicales</taxon>
        <taxon>Brassicaceae</taxon>
        <taxon>Coluteocarpeae</taxon>
        <taxon>Microthlaspi</taxon>
    </lineage>
</organism>
<keyword evidence="4" id="KW-1185">Reference proteome</keyword>
<accession>A0A6D2IE83</accession>
<evidence type="ECO:0000259" key="1">
    <source>
        <dbReference type="Pfam" id="PF13456"/>
    </source>
</evidence>
<dbReference type="SUPFAM" id="SSF53098">
    <property type="entry name" value="Ribonuclease H-like"/>
    <property type="match status" value="1"/>
</dbReference>
<dbReference type="Pfam" id="PF13966">
    <property type="entry name" value="zf-RVT"/>
    <property type="match status" value="1"/>
</dbReference>
<dbReference type="Gene3D" id="3.30.420.10">
    <property type="entry name" value="Ribonuclease H-like superfamily/Ribonuclease H"/>
    <property type="match status" value="1"/>
</dbReference>
<evidence type="ECO:0000259" key="2">
    <source>
        <dbReference type="Pfam" id="PF13966"/>
    </source>
</evidence>
<dbReference type="Proteomes" id="UP000467841">
    <property type="component" value="Unassembled WGS sequence"/>
</dbReference>
<dbReference type="GO" id="GO:0004523">
    <property type="term" value="F:RNA-DNA hybrid ribonuclease activity"/>
    <property type="evidence" value="ECO:0007669"/>
    <property type="project" value="InterPro"/>
</dbReference>
<dbReference type="AlphaFoldDB" id="A0A6D2IE83"/>
<feature type="domain" description="Reverse transcriptase zinc-binding" evidence="2">
    <location>
        <begin position="370"/>
        <end position="458"/>
    </location>
</feature>
<proteinExistence type="predicted"/>
<dbReference type="PANTHER" id="PTHR33116">
    <property type="entry name" value="REVERSE TRANSCRIPTASE ZINC-BINDING DOMAIN-CONTAINING PROTEIN-RELATED-RELATED"/>
    <property type="match status" value="1"/>
</dbReference>